<dbReference type="Proteomes" id="UP000887458">
    <property type="component" value="Unassembled WGS sequence"/>
</dbReference>
<evidence type="ECO:0000313" key="1">
    <source>
        <dbReference type="EMBL" id="KAH9426107.1"/>
    </source>
</evidence>
<organism evidence="1 2">
    <name type="scientific">Dermatophagoides pteronyssinus</name>
    <name type="common">European house dust mite</name>
    <dbReference type="NCBI Taxonomy" id="6956"/>
    <lineage>
        <taxon>Eukaryota</taxon>
        <taxon>Metazoa</taxon>
        <taxon>Ecdysozoa</taxon>
        <taxon>Arthropoda</taxon>
        <taxon>Chelicerata</taxon>
        <taxon>Arachnida</taxon>
        <taxon>Acari</taxon>
        <taxon>Acariformes</taxon>
        <taxon>Sarcoptiformes</taxon>
        <taxon>Astigmata</taxon>
        <taxon>Psoroptidia</taxon>
        <taxon>Analgoidea</taxon>
        <taxon>Pyroglyphidae</taxon>
        <taxon>Dermatophagoidinae</taxon>
        <taxon>Dermatophagoides</taxon>
    </lineage>
</organism>
<comment type="caution">
    <text evidence="1">The sequence shown here is derived from an EMBL/GenBank/DDBJ whole genome shotgun (WGS) entry which is preliminary data.</text>
</comment>
<name>A0ABQ8JU50_DERPT</name>
<evidence type="ECO:0000313" key="2">
    <source>
        <dbReference type="Proteomes" id="UP000887458"/>
    </source>
</evidence>
<proteinExistence type="predicted"/>
<dbReference type="EMBL" id="NJHN03000012">
    <property type="protein sequence ID" value="KAH9426107.1"/>
    <property type="molecule type" value="Genomic_DNA"/>
</dbReference>
<keyword evidence="2" id="KW-1185">Reference proteome</keyword>
<reference evidence="1 2" key="1">
    <citation type="journal article" date="2018" name="J. Allergy Clin. Immunol.">
        <title>High-quality assembly of Dermatophagoides pteronyssinus genome and transcriptome reveals a wide range of novel allergens.</title>
        <authorList>
            <person name="Liu X.Y."/>
            <person name="Yang K.Y."/>
            <person name="Wang M.Q."/>
            <person name="Kwok J.S."/>
            <person name="Zeng X."/>
            <person name="Yang Z."/>
            <person name="Xiao X.J."/>
            <person name="Lau C.P."/>
            <person name="Li Y."/>
            <person name="Huang Z.M."/>
            <person name="Ba J.G."/>
            <person name="Yim A.K."/>
            <person name="Ouyang C.Y."/>
            <person name="Ngai S.M."/>
            <person name="Chan T.F."/>
            <person name="Leung E.L."/>
            <person name="Liu L."/>
            <person name="Liu Z.G."/>
            <person name="Tsui S.K."/>
        </authorList>
    </citation>
    <scope>NUCLEOTIDE SEQUENCE [LARGE SCALE GENOMIC DNA]</scope>
    <source>
        <strain evidence="1">Derp</strain>
    </source>
</reference>
<reference evidence="1 2" key="2">
    <citation type="journal article" date="2022" name="Mol. Biol. Evol.">
        <title>Comparative Genomics Reveals Insights into the Divergent Evolution of Astigmatic Mites and Household Pest Adaptations.</title>
        <authorList>
            <person name="Xiong Q."/>
            <person name="Wan A.T."/>
            <person name="Liu X."/>
            <person name="Fung C.S."/>
            <person name="Xiao X."/>
            <person name="Malainual N."/>
            <person name="Hou J."/>
            <person name="Wang L."/>
            <person name="Wang M."/>
            <person name="Yang K.Y."/>
            <person name="Cui Y."/>
            <person name="Leung E.L."/>
            <person name="Nong W."/>
            <person name="Shin S.K."/>
            <person name="Au S.W."/>
            <person name="Jeong K.Y."/>
            <person name="Chew F.T."/>
            <person name="Hui J.H."/>
            <person name="Leung T.F."/>
            <person name="Tungtrongchitr A."/>
            <person name="Zhong N."/>
            <person name="Liu Z."/>
            <person name="Tsui S.K."/>
        </authorList>
    </citation>
    <scope>NUCLEOTIDE SEQUENCE [LARGE SCALE GENOMIC DNA]</scope>
    <source>
        <strain evidence="1">Derp</strain>
    </source>
</reference>
<sequence>MWKLIQGCIRSGNAANNGVSNKPGAIVITRIPCGAKSRAIGNVRLAIPTPAQLITASRRPNFFY</sequence>
<protein>
    <submittedName>
        <fullName evidence="1">Uncharacterized protein</fullName>
    </submittedName>
</protein>
<gene>
    <name evidence="1" type="ORF">DERP_007047</name>
</gene>
<accession>A0ABQ8JU50</accession>